<dbReference type="GO" id="GO:0046872">
    <property type="term" value="F:metal ion binding"/>
    <property type="evidence" value="ECO:0007669"/>
    <property type="project" value="UniProtKB-KW"/>
</dbReference>
<dbReference type="EMBL" id="SCFR01000026">
    <property type="protein sequence ID" value="TFF64978.1"/>
    <property type="molecule type" value="Genomic_DNA"/>
</dbReference>
<dbReference type="PIRSF" id="PIRSF005572">
    <property type="entry name" value="NifS"/>
    <property type="match status" value="1"/>
</dbReference>
<accession>A0A4R9C2W2</accession>
<keyword evidence="7" id="KW-0411">Iron-sulfur</keyword>
<proteinExistence type="inferred from homology"/>
<comment type="caution">
    <text evidence="10">The sequence shown here is derived from an EMBL/GenBank/DDBJ whole genome shotgun (WGS) entry which is preliminary data.</text>
</comment>
<organism evidence="10 11">
    <name type="scientific">Helcococcus ovis</name>
    <dbReference type="NCBI Taxonomy" id="72026"/>
    <lineage>
        <taxon>Bacteria</taxon>
        <taxon>Bacillati</taxon>
        <taxon>Bacillota</taxon>
        <taxon>Tissierellia</taxon>
        <taxon>Tissierellales</taxon>
        <taxon>Peptoniphilaceae</taxon>
        <taxon>Helcococcus</taxon>
    </lineage>
</organism>
<keyword evidence="3" id="KW-0808">Transferase</keyword>
<name>A0A4R9C2W2_9FIRM</name>
<protein>
    <submittedName>
        <fullName evidence="10">Cysteine desulfurase</fullName>
    </submittedName>
</protein>
<evidence type="ECO:0000313" key="11">
    <source>
        <dbReference type="Proteomes" id="UP000297454"/>
    </source>
</evidence>
<gene>
    <name evidence="10" type="ORF">EQF91_06735</name>
</gene>
<evidence type="ECO:0000256" key="1">
    <source>
        <dbReference type="ARBA" id="ARBA00001933"/>
    </source>
</evidence>
<keyword evidence="4" id="KW-0479">Metal-binding</keyword>
<dbReference type="InterPro" id="IPR015422">
    <property type="entry name" value="PyrdxlP-dep_Trfase_small"/>
</dbReference>
<dbReference type="SUPFAM" id="SSF53383">
    <property type="entry name" value="PLP-dependent transferases"/>
    <property type="match status" value="1"/>
</dbReference>
<keyword evidence="6" id="KW-0408">Iron</keyword>
<dbReference type="Pfam" id="PF00266">
    <property type="entry name" value="Aminotran_5"/>
    <property type="match status" value="1"/>
</dbReference>
<dbReference type="PANTHER" id="PTHR11601">
    <property type="entry name" value="CYSTEINE DESULFURYLASE FAMILY MEMBER"/>
    <property type="match status" value="1"/>
</dbReference>
<comment type="catalytic activity">
    <reaction evidence="8">
        <text>(sulfur carrier)-H + L-cysteine = (sulfur carrier)-SH + L-alanine</text>
        <dbReference type="Rhea" id="RHEA:43892"/>
        <dbReference type="Rhea" id="RHEA-COMP:14737"/>
        <dbReference type="Rhea" id="RHEA-COMP:14739"/>
        <dbReference type="ChEBI" id="CHEBI:29917"/>
        <dbReference type="ChEBI" id="CHEBI:35235"/>
        <dbReference type="ChEBI" id="CHEBI:57972"/>
        <dbReference type="ChEBI" id="CHEBI:64428"/>
        <dbReference type="EC" id="2.8.1.7"/>
    </reaction>
</comment>
<comment type="cofactor">
    <cofactor evidence="1">
        <name>pyridoxal 5'-phosphate</name>
        <dbReference type="ChEBI" id="CHEBI:597326"/>
    </cofactor>
</comment>
<evidence type="ECO:0000256" key="7">
    <source>
        <dbReference type="ARBA" id="ARBA00023014"/>
    </source>
</evidence>
<dbReference type="GO" id="GO:0031071">
    <property type="term" value="F:cysteine desulfurase activity"/>
    <property type="evidence" value="ECO:0007669"/>
    <property type="project" value="UniProtKB-EC"/>
</dbReference>
<evidence type="ECO:0000313" key="10">
    <source>
        <dbReference type="EMBL" id="TFF64978.1"/>
    </source>
</evidence>
<keyword evidence="11" id="KW-1185">Reference proteome</keyword>
<evidence type="ECO:0000256" key="4">
    <source>
        <dbReference type="ARBA" id="ARBA00022723"/>
    </source>
</evidence>
<sequence>MTYLDYAASSLKRKDVLQDLINKIEEYDGNPSSTHCLGRNSNKYLEKSRKKIASFINANPRDVYFTSGASESNNTIIKNFDKSDIQIISTKIEHKSVLESLENVNAEVILIDAEKSGRINFEELKNNITEKTKLVCVMYVNNETGIIQPIEEIGEYLRGRNIWFHVDAVQALGHIDIDVDKINCDSMSLSGHKLGAMNGFGVLYLRNKVKKFIHGGNQENNQRAGTSNLLAAISMASCIEPTILERDRIWNVKEYFIEELTNIPFEINGDQKYSTNHIVNIYFPFVKSDLLLTYLDMNGIYVSSGSACLAGALEPSYVIENMYDKNRAKRSIRFSFGFSNTKEDIDRVINVLTEFYERKSAK</sequence>
<evidence type="ECO:0000256" key="5">
    <source>
        <dbReference type="ARBA" id="ARBA00022898"/>
    </source>
</evidence>
<evidence type="ECO:0000259" key="9">
    <source>
        <dbReference type="Pfam" id="PF00266"/>
    </source>
</evidence>
<dbReference type="Gene3D" id="3.90.1150.10">
    <property type="entry name" value="Aspartate Aminotransferase, domain 1"/>
    <property type="match status" value="1"/>
</dbReference>
<dbReference type="PANTHER" id="PTHR11601:SF34">
    <property type="entry name" value="CYSTEINE DESULFURASE"/>
    <property type="match status" value="1"/>
</dbReference>
<dbReference type="Gene3D" id="3.40.640.10">
    <property type="entry name" value="Type I PLP-dependent aspartate aminotransferase-like (Major domain)"/>
    <property type="match status" value="1"/>
</dbReference>
<dbReference type="InterPro" id="IPR015424">
    <property type="entry name" value="PyrdxlP-dep_Trfase"/>
</dbReference>
<evidence type="ECO:0000256" key="2">
    <source>
        <dbReference type="ARBA" id="ARBA00006490"/>
    </source>
</evidence>
<comment type="similarity">
    <text evidence="2">Belongs to the class-V pyridoxal-phosphate-dependent aminotransferase family. NifS/IscS subfamily.</text>
</comment>
<dbReference type="AlphaFoldDB" id="A0A4R9C2W2"/>
<dbReference type="InterPro" id="IPR016454">
    <property type="entry name" value="Cysteine_dSase"/>
</dbReference>
<evidence type="ECO:0000256" key="8">
    <source>
        <dbReference type="ARBA" id="ARBA00050776"/>
    </source>
</evidence>
<dbReference type="GO" id="GO:0051536">
    <property type="term" value="F:iron-sulfur cluster binding"/>
    <property type="evidence" value="ECO:0007669"/>
    <property type="project" value="UniProtKB-KW"/>
</dbReference>
<dbReference type="InterPro" id="IPR015421">
    <property type="entry name" value="PyrdxlP-dep_Trfase_major"/>
</dbReference>
<dbReference type="RefSeq" id="WP_134744498.1">
    <property type="nucleotide sequence ID" value="NZ_JBFNFK010000002.1"/>
</dbReference>
<feature type="domain" description="Aminotransferase class V" evidence="9">
    <location>
        <begin position="2"/>
        <end position="348"/>
    </location>
</feature>
<keyword evidence="5" id="KW-0663">Pyridoxal phosphate</keyword>
<evidence type="ECO:0000256" key="3">
    <source>
        <dbReference type="ARBA" id="ARBA00022679"/>
    </source>
</evidence>
<dbReference type="Proteomes" id="UP000297454">
    <property type="component" value="Unassembled WGS sequence"/>
</dbReference>
<dbReference type="InterPro" id="IPR000192">
    <property type="entry name" value="Aminotrans_V_dom"/>
</dbReference>
<reference evidence="10 11" key="1">
    <citation type="submission" date="2019-01" db="EMBL/GenBank/DDBJ databases">
        <title>Draft Genome Sequences of Helcococcus ovis Strains Isolated from the Uterus and Vagina of Dairy Cows with Metritis.</title>
        <authorList>
            <person name="Cunha F."/>
            <person name="Jeon S.J."/>
            <person name="Kutzer P."/>
            <person name="Galvao K.N."/>
        </authorList>
    </citation>
    <scope>NUCLEOTIDE SEQUENCE [LARGE SCALE GENOMIC DNA]</scope>
    <source>
        <strain evidence="10 11">KG-37</strain>
    </source>
</reference>
<evidence type="ECO:0000256" key="6">
    <source>
        <dbReference type="ARBA" id="ARBA00023004"/>
    </source>
</evidence>